<dbReference type="EMBL" id="CM004398">
    <property type="protein sequence ID" value="KAG8642060.1"/>
    <property type="molecule type" value="Genomic_DNA"/>
</dbReference>
<evidence type="ECO:0000313" key="1">
    <source>
        <dbReference type="EMBL" id="KAG8642060.1"/>
    </source>
</evidence>
<accession>A0ACB7GQ26</accession>
<organism evidence="1 2">
    <name type="scientific">Manihot esculenta</name>
    <name type="common">Cassava</name>
    <name type="synonym">Jatropha manihot</name>
    <dbReference type="NCBI Taxonomy" id="3983"/>
    <lineage>
        <taxon>Eukaryota</taxon>
        <taxon>Viridiplantae</taxon>
        <taxon>Streptophyta</taxon>
        <taxon>Embryophyta</taxon>
        <taxon>Tracheophyta</taxon>
        <taxon>Spermatophyta</taxon>
        <taxon>Magnoliopsida</taxon>
        <taxon>eudicotyledons</taxon>
        <taxon>Gunneridae</taxon>
        <taxon>Pentapetalae</taxon>
        <taxon>rosids</taxon>
        <taxon>fabids</taxon>
        <taxon>Malpighiales</taxon>
        <taxon>Euphorbiaceae</taxon>
        <taxon>Crotonoideae</taxon>
        <taxon>Manihoteae</taxon>
        <taxon>Manihot</taxon>
    </lineage>
</organism>
<proteinExistence type="predicted"/>
<keyword evidence="2" id="KW-1185">Reference proteome</keyword>
<sequence>METAAQHEEIVIVGGGICGLATALAFHRKGIRSRVLEKSETLRTTGVGIIIQSNGWRALDHLGVASMLRNTALCIHSGIHTSLGNCSKTKELPMGGEIRCLKRIDLVKALASDLPLDTIQFGKHVISIQEDPITSYPVLHLQDGSVVRPKIVIGCDGVNSIISTILGPYSTKLSPTSVVRGFSYVRNGHDYGSTYHVFSNVKHVKIGIFPVTSELIYWFVIRRWTSEDSKISRDRMLIKESTVELLKNFPQEIVELIEYSDLESLHLTDLRYRSPWEVLTTNFRKGTMTVAGDAMHAMCPFLAQAGSASLEDAVVLARCLGEKLQSKAMADTRVKEMVEEGIDEYLNKRKMRVFWLCLQTDLVGRVIQPSSLPMKLLSAFFLTILFSDPNQHTRYDCCES</sequence>
<dbReference type="Proteomes" id="UP000091857">
    <property type="component" value="Chromosome 12"/>
</dbReference>
<name>A0ACB7GQ26_MANES</name>
<gene>
    <name evidence="1" type="ORF">MANES_12G054600v8</name>
</gene>
<reference evidence="2" key="1">
    <citation type="journal article" date="2016" name="Nat. Biotechnol.">
        <title>Sequencing wild and cultivated cassava and related species reveals extensive interspecific hybridization and genetic diversity.</title>
        <authorList>
            <person name="Bredeson J.V."/>
            <person name="Lyons J.B."/>
            <person name="Prochnik S.E."/>
            <person name="Wu G.A."/>
            <person name="Ha C.M."/>
            <person name="Edsinger-Gonzales E."/>
            <person name="Grimwood J."/>
            <person name="Schmutz J."/>
            <person name="Rabbi I.Y."/>
            <person name="Egesi C."/>
            <person name="Nauluvula P."/>
            <person name="Lebot V."/>
            <person name="Ndunguru J."/>
            <person name="Mkamilo G."/>
            <person name="Bart R.S."/>
            <person name="Setter T.L."/>
            <person name="Gleadow R.M."/>
            <person name="Kulakow P."/>
            <person name="Ferguson M.E."/>
            <person name="Rounsley S."/>
            <person name="Rokhsar D.S."/>
        </authorList>
    </citation>
    <scope>NUCLEOTIDE SEQUENCE [LARGE SCALE GENOMIC DNA]</scope>
    <source>
        <strain evidence="2">cv. AM560-2</strain>
    </source>
</reference>
<evidence type="ECO:0000313" key="2">
    <source>
        <dbReference type="Proteomes" id="UP000091857"/>
    </source>
</evidence>
<comment type="caution">
    <text evidence="1">The sequence shown here is derived from an EMBL/GenBank/DDBJ whole genome shotgun (WGS) entry which is preliminary data.</text>
</comment>
<protein>
    <submittedName>
        <fullName evidence="1">Uncharacterized protein</fullName>
    </submittedName>
</protein>